<dbReference type="SMART" id="SM00325">
    <property type="entry name" value="RhoGEF"/>
    <property type="match status" value="1"/>
</dbReference>
<dbReference type="Gene3D" id="2.30.29.30">
    <property type="entry name" value="Pleckstrin-homology domain (PH domain)/Phosphotyrosine-binding domain (PTB)"/>
    <property type="match status" value="1"/>
</dbReference>
<sequence>MSQYLSQNDLRTIFANIEDILMVNIMIFSDWEAAQLESRYVVTNIGALFQKHAAALECYAIYCGNQGVASRVLQKKRSEIPALQEFLKKCQQNPRCRSLDLSSFLLQPMQRITRYIILLKQILHYTPPEHPEYSSVTRAVEMADRVAERVNVAVMAVESRDKLEAIEAQVDFAGSDFMKVDILGPSHYGGPRGYLFESALAKSKSGKKLYGYILTDMILLVQPQTGLFKNSNFAYGLYHAPILVGNAILRDVPKNMVGSKEVGHVDDTTFQIVQGDEVITLKAPSAGIKNKWFSYHESARKALR</sequence>
<dbReference type="OrthoDB" id="1716625at2759"/>
<dbReference type="InterPro" id="IPR000219">
    <property type="entry name" value="DH_dom"/>
</dbReference>
<dbReference type="PANTHER" id="PTHR46006">
    <property type="entry name" value="RHO GUANINE NUCLEOTIDE EXCHANGE FACTOR AT 64C, ISOFORM A"/>
    <property type="match status" value="1"/>
</dbReference>
<name>A0A1Y2BRU1_9FUNG</name>
<dbReference type="InterPro" id="IPR035899">
    <property type="entry name" value="DBL_dom_sf"/>
</dbReference>
<dbReference type="GO" id="GO:0005737">
    <property type="term" value="C:cytoplasm"/>
    <property type="evidence" value="ECO:0007669"/>
    <property type="project" value="UniProtKB-SubCell"/>
</dbReference>
<dbReference type="InterPro" id="IPR051480">
    <property type="entry name" value="Endocytic_GEF_Adapter"/>
</dbReference>
<feature type="domain" description="DH" evidence="3">
    <location>
        <begin position="1"/>
        <end position="153"/>
    </location>
</feature>
<dbReference type="PROSITE" id="PS50010">
    <property type="entry name" value="DH_2"/>
    <property type="match status" value="1"/>
</dbReference>
<evidence type="ECO:0000313" key="4">
    <source>
        <dbReference type="EMBL" id="ORY37460.1"/>
    </source>
</evidence>
<dbReference type="EMBL" id="MCGO01000050">
    <property type="protein sequence ID" value="ORY37460.1"/>
    <property type="molecule type" value="Genomic_DNA"/>
</dbReference>
<evidence type="ECO:0000259" key="3">
    <source>
        <dbReference type="PROSITE" id="PS50010"/>
    </source>
</evidence>
<dbReference type="AlphaFoldDB" id="A0A1Y2BRU1"/>
<evidence type="ECO:0000256" key="1">
    <source>
        <dbReference type="ARBA" id="ARBA00004496"/>
    </source>
</evidence>
<dbReference type="SUPFAM" id="SSF48065">
    <property type="entry name" value="DBL homology domain (DH-domain)"/>
    <property type="match status" value="1"/>
</dbReference>
<reference evidence="4 5" key="1">
    <citation type="submission" date="2016-07" db="EMBL/GenBank/DDBJ databases">
        <title>Pervasive Adenine N6-methylation of Active Genes in Fungi.</title>
        <authorList>
            <consortium name="DOE Joint Genome Institute"/>
            <person name="Mondo S.J."/>
            <person name="Dannebaum R.O."/>
            <person name="Kuo R.C."/>
            <person name="Labutti K."/>
            <person name="Haridas S."/>
            <person name="Kuo A."/>
            <person name="Salamov A."/>
            <person name="Ahrendt S.R."/>
            <person name="Lipzen A."/>
            <person name="Sullivan W."/>
            <person name="Andreopoulos W.B."/>
            <person name="Clum A."/>
            <person name="Lindquist E."/>
            <person name="Daum C."/>
            <person name="Ramamoorthy G.K."/>
            <person name="Gryganskyi A."/>
            <person name="Culley D."/>
            <person name="Magnuson J.K."/>
            <person name="James T.Y."/>
            <person name="O'Malley M.A."/>
            <person name="Stajich J.E."/>
            <person name="Spatafora J.W."/>
            <person name="Visel A."/>
            <person name="Grigoriev I.V."/>
        </authorList>
    </citation>
    <scope>NUCLEOTIDE SEQUENCE [LARGE SCALE GENOMIC DNA]</scope>
    <source>
        <strain evidence="4 5">JEL800</strain>
    </source>
</reference>
<organism evidence="4 5">
    <name type="scientific">Rhizoclosmatium globosum</name>
    <dbReference type="NCBI Taxonomy" id="329046"/>
    <lineage>
        <taxon>Eukaryota</taxon>
        <taxon>Fungi</taxon>
        <taxon>Fungi incertae sedis</taxon>
        <taxon>Chytridiomycota</taxon>
        <taxon>Chytridiomycota incertae sedis</taxon>
        <taxon>Chytridiomycetes</taxon>
        <taxon>Chytridiales</taxon>
        <taxon>Chytriomycetaceae</taxon>
        <taxon>Rhizoclosmatium</taxon>
    </lineage>
</organism>
<proteinExistence type="predicted"/>
<comment type="subcellular location">
    <subcellularLocation>
        <location evidence="1">Cytoplasm</location>
    </subcellularLocation>
</comment>
<dbReference type="Proteomes" id="UP000193642">
    <property type="component" value="Unassembled WGS sequence"/>
</dbReference>
<protein>
    <submittedName>
        <fullName evidence="4">Dbl homology domain-containing protein</fullName>
    </submittedName>
</protein>
<dbReference type="Pfam" id="PF00621">
    <property type="entry name" value="RhoGEF"/>
    <property type="match status" value="1"/>
</dbReference>
<dbReference type="Gene3D" id="1.20.900.10">
    <property type="entry name" value="Dbl homology (DH) domain"/>
    <property type="match status" value="1"/>
</dbReference>
<keyword evidence="5" id="KW-1185">Reference proteome</keyword>
<dbReference type="InterPro" id="IPR011993">
    <property type="entry name" value="PH-like_dom_sf"/>
</dbReference>
<dbReference type="PANTHER" id="PTHR46006:SF6">
    <property type="entry name" value="INTERSECTIN-2 ISOFORM X1"/>
    <property type="match status" value="1"/>
</dbReference>
<dbReference type="STRING" id="329046.A0A1Y2BRU1"/>
<dbReference type="GO" id="GO:0035025">
    <property type="term" value="P:positive regulation of Rho protein signal transduction"/>
    <property type="evidence" value="ECO:0007669"/>
    <property type="project" value="TreeGrafter"/>
</dbReference>
<evidence type="ECO:0000313" key="5">
    <source>
        <dbReference type="Proteomes" id="UP000193642"/>
    </source>
</evidence>
<accession>A0A1Y2BRU1</accession>
<dbReference type="GO" id="GO:0005085">
    <property type="term" value="F:guanyl-nucleotide exchange factor activity"/>
    <property type="evidence" value="ECO:0007669"/>
    <property type="project" value="InterPro"/>
</dbReference>
<keyword evidence="2" id="KW-0963">Cytoplasm</keyword>
<comment type="caution">
    <text evidence="4">The sequence shown here is derived from an EMBL/GenBank/DDBJ whole genome shotgun (WGS) entry which is preliminary data.</text>
</comment>
<evidence type="ECO:0000256" key="2">
    <source>
        <dbReference type="ARBA" id="ARBA00022490"/>
    </source>
</evidence>
<dbReference type="SUPFAM" id="SSF50729">
    <property type="entry name" value="PH domain-like"/>
    <property type="match status" value="1"/>
</dbReference>
<gene>
    <name evidence="4" type="ORF">BCR33DRAFT_789725</name>
</gene>
<dbReference type="CDD" id="cd00160">
    <property type="entry name" value="RhoGEF"/>
    <property type="match status" value="1"/>
</dbReference>
<dbReference type="InterPro" id="IPR001849">
    <property type="entry name" value="PH_domain"/>
</dbReference>
<dbReference type="Pfam" id="PF16652">
    <property type="entry name" value="PH_13"/>
    <property type="match status" value="1"/>
</dbReference>